<proteinExistence type="predicted"/>
<sequence>MFHYIMLLAGLLAAVWVYKDAKQWGYTKLWIILWSIGTLFTVYLFFPLYLILGRKPQLKAKPEDKNTMENITIEADAKFSGVVIDCPMCGKQVNEEYNNCPHCGYTLKLYCEKCQYELERDWKVCPNCQTKTPEK</sequence>
<evidence type="ECO:0000259" key="2">
    <source>
        <dbReference type="PROSITE" id="PS50089"/>
    </source>
</evidence>
<dbReference type="STRING" id="84035.SAMN05660742_11142"/>
<dbReference type="EMBL" id="FNZK01000011">
    <property type="protein sequence ID" value="SEJ59209.1"/>
    <property type="molecule type" value="Genomic_DNA"/>
</dbReference>
<name>A0A1H7A0I5_9FIRM</name>
<dbReference type="Pfam" id="PF12773">
    <property type="entry name" value="DZR"/>
    <property type="match status" value="1"/>
</dbReference>
<keyword evidence="1" id="KW-0812">Transmembrane</keyword>
<dbReference type="InterPro" id="IPR025874">
    <property type="entry name" value="DZR"/>
</dbReference>
<protein>
    <submittedName>
        <fullName evidence="3">Double zinc ribbon</fullName>
    </submittedName>
</protein>
<feature type="transmembrane region" description="Helical" evidence="1">
    <location>
        <begin position="31"/>
        <end position="52"/>
    </location>
</feature>
<evidence type="ECO:0000313" key="3">
    <source>
        <dbReference type="EMBL" id="SEJ59209.1"/>
    </source>
</evidence>
<keyword evidence="1" id="KW-1133">Transmembrane helix</keyword>
<dbReference type="PROSITE" id="PS50089">
    <property type="entry name" value="ZF_RING_2"/>
    <property type="match status" value="1"/>
</dbReference>
<dbReference type="Proteomes" id="UP000199662">
    <property type="component" value="Unassembled WGS sequence"/>
</dbReference>
<keyword evidence="1" id="KW-0472">Membrane</keyword>
<evidence type="ECO:0000313" key="4">
    <source>
        <dbReference type="Proteomes" id="UP000199662"/>
    </source>
</evidence>
<dbReference type="AlphaFoldDB" id="A0A1H7A0I5"/>
<reference evidence="3 4" key="1">
    <citation type="submission" date="2016-10" db="EMBL/GenBank/DDBJ databases">
        <authorList>
            <person name="de Groot N.N."/>
        </authorList>
    </citation>
    <scope>NUCLEOTIDE SEQUENCE [LARGE SCALE GENOMIC DNA]</scope>
    <source>
        <strain evidence="3 4">DSM 2179</strain>
    </source>
</reference>
<organism evidence="3 4">
    <name type="scientific">Propionispira arboris</name>
    <dbReference type="NCBI Taxonomy" id="84035"/>
    <lineage>
        <taxon>Bacteria</taxon>
        <taxon>Bacillati</taxon>
        <taxon>Bacillota</taxon>
        <taxon>Negativicutes</taxon>
        <taxon>Selenomonadales</taxon>
        <taxon>Selenomonadaceae</taxon>
        <taxon>Propionispira</taxon>
    </lineage>
</organism>
<dbReference type="RefSeq" id="WP_177177563.1">
    <property type="nucleotide sequence ID" value="NZ_FNZK01000011.1"/>
</dbReference>
<feature type="domain" description="RING-type" evidence="2">
    <location>
        <begin position="86"/>
        <end position="129"/>
    </location>
</feature>
<keyword evidence="4" id="KW-1185">Reference proteome</keyword>
<gene>
    <name evidence="3" type="ORF">SAMN05660742_11142</name>
</gene>
<dbReference type="InterPro" id="IPR001841">
    <property type="entry name" value="Znf_RING"/>
</dbReference>
<evidence type="ECO:0000256" key="1">
    <source>
        <dbReference type="SAM" id="Phobius"/>
    </source>
</evidence>
<accession>A0A1H7A0I5</accession>